<dbReference type="EMBL" id="LT670818">
    <property type="protein sequence ID" value="SHG37110.1"/>
    <property type="molecule type" value="Genomic_DNA"/>
</dbReference>
<evidence type="ECO:0000256" key="9">
    <source>
        <dbReference type="RuleBase" id="RU366031"/>
    </source>
</evidence>
<evidence type="ECO:0000256" key="6">
    <source>
        <dbReference type="ARBA" id="ARBA00037589"/>
    </source>
</evidence>
<evidence type="ECO:0000256" key="7">
    <source>
        <dbReference type="ARBA" id="ARBA00040167"/>
    </source>
</evidence>
<dbReference type="InterPro" id="IPR039793">
    <property type="entry name" value="UROS/Hem4"/>
</dbReference>
<reference evidence="11 12" key="1">
    <citation type="submission" date="2016-11" db="EMBL/GenBank/DDBJ databases">
        <authorList>
            <person name="Jaros S."/>
            <person name="Januszkiewicz K."/>
            <person name="Wedrychowicz H."/>
        </authorList>
    </citation>
    <scope>NUCLEOTIDE SEQUENCE [LARGE SCALE GENOMIC DNA]</scope>
    <source>
        <strain evidence="11 12">GAS242</strain>
    </source>
</reference>
<gene>
    <name evidence="11" type="ORF">SAMN05444169_2079</name>
</gene>
<dbReference type="InterPro" id="IPR003754">
    <property type="entry name" value="4pyrrol_synth_uPrphyn_synth"/>
</dbReference>
<dbReference type="GO" id="GO:0006780">
    <property type="term" value="P:uroporphyrinogen III biosynthetic process"/>
    <property type="evidence" value="ECO:0007669"/>
    <property type="project" value="UniProtKB-UniRule"/>
</dbReference>
<evidence type="ECO:0000256" key="1">
    <source>
        <dbReference type="ARBA" id="ARBA00004772"/>
    </source>
</evidence>
<comment type="function">
    <text evidence="6 9">Catalyzes cyclization of the linear tetrapyrrole, hydroxymethylbilane, to the macrocyclic uroporphyrinogen III.</text>
</comment>
<evidence type="ECO:0000256" key="4">
    <source>
        <dbReference type="ARBA" id="ARBA00023239"/>
    </source>
</evidence>
<dbReference type="UniPathway" id="UPA00251">
    <property type="reaction ID" value="UER00320"/>
</dbReference>
<keyword evidence="5 9" id="KW-0627">Porphyrin biosynthesis</keyword>
<dbReference type="GO" id="GO:0004852">
    <property type="term" value="F:uroporphyrinogen-III synthase activity"/>
    <property type="evidence" value="ECO:0007669"/>
    <property type="project" value="UniProtKB-UniRule"/>
</dbReference>
<dbReference type="Pfam" id="PF02602">
    <property type="entry name" value="HEM4"/>
    <property type="match status" value="1"/>
</dbReference>
<evidence type="ECO:0000256" key="8">
    <source>
        <dbReference type="ARBA" id="ARBA00048617"/>
    </source>
</evidence>
<dbReference type="Gene3D" id="3.40.50.10090">
    <property type="match status" value="2"/>
</dbReference>
<dbReference type="Proteomes" id="UP000190675">
    <property type="component" value="Chromosome I"/>
</dbReference>
<evidence type="ECO:0000256" key="5">
    <source>
        <dbReference type="ARBA" id="ARBA00023244"/>
    </source>
</evidence>
<dbReference type="AlphaFoldDB" id="A0A1M5JA41"/>
<comment type="pathway">
    <text evidence="1 9">Porphyrin-containing compound metabolism; protoporphyrin-IX biosynthesis; coproporphyrinogen-III from 5-aminolevulinate: step 3/4.</text>
</comment>
<name>A0A1M5JA41_9BRAD</name>
<comment type="similarity">
    <text evidence="2 9">Belongs to the uroporphyrinogen-III synthase family.</text>
</comment>
<evidence type="ECO:0000313" key="11">
    <source>
        <dbReference type="EMBL" id="SHG37110.1"/>
    </source>
</evidence>
<accession>A0A1M5JA41</accession>
<protein>
    <recommendedName>
        <fullName evidence="7 9">Uroporphyrinogen-III synthase</fullName>
        <ecNumber evidence="3 9">4.2.1.75</ecNumber>
    </recommendedName>
</protein>
<dbReference type="OrthoDB" id="7163809at2"/>
<dbReference type="EC" id="4.2.1.75" evidence="3 9"/>
<organism evidence="11 12">
    <name type="scientific">Bradyrhizobium erythrophlei</name>
    <dbReference type="NCBI Taxonomy" id="1437360"/>
    <lineage>
        <taxon>Bacteria</taxon>
        <taxon>Pseudomonadati</taxon>
        <taxon>Pseudomonadota</taxon>
        <taxon>Alphaproteobacteria</taxon>
        <taxon>Hyphomicrobiales</taxon>
        <taxon>Nitrobacteraceae</taxon>
        <taxon>Bradyrhizobium</taxon>
    </lineage>
</organism>
<dbReference type="GO" id="GO:0006782">
    <property type="term" value="P:protoporphyrinogen IX biosynthetic process"/>
    <property type="evidence" value="ECO:0007669"/>
    <property type="project" value="UniProtKB-UniRule"/>
</dbReference>
<dbReference type="CDD" id="cd06578">
    <property type="entry name" value="HemD"/>
    <property type="match status" value="1"/>
</dbReference>
<evidence type="ECO:0000256" key="2">
    <source>
        <dbReference type="ARBA" id="ARBA00008133"/>
    </source>
</evidence>
<sequence length="248" mass="25994">MAVLVTRPHPDDEATALSLRARGFEVLKAPMLRFEPLPLHDEGEAAYGAVIVTSANALRGIAPQLAGSPLLKLPLFAVGEHTASAARDAGFENVISASGDAGALRDRVLASVKAKELKKASPLLYLAGADLARDLAGELGERGFTVVTQTTYRMTAVSGLPYEASDAFAANRIEAVLHYSRRSARAFLEAARASGVEISALSIPQCCISEGVASVVRDAGATQVMVAVSPDENALFGALDRALRPVTR</sequence>
<dbReference type="PANTHER" id="PTHR38042:SF1">
    <property type="entry name" value="UROPORPHYRINOGEN-III SYNTHASE, CHLOROPLASTIC"/>
    <property type="match status" value="1"/>
</dbReference>
<feature type="domain" description="Tetrapyrrole biosynthesis uroporphyrinogen III synthase" evidence="10">
    <location>
        <begin position="16"/>
        <end position="236"/>
    </location>
</feature>
<dbReference type="PANTHER" id="PTHR38042">
    <property type="entry name" value="UROPORPHYRINOGEN-III SYNTHASE, CHLOROPLASTIC"/>
    <property type="match status" value="1"/>
</dbReference>
<keyword evidence="4 9" id="KW-0456">Lyase</keyword>
<dbReference type="InterPro" id="IPR036108">
    <property type="entry name" value="4pyrrol_syn_uPrphyn_synt_sf"/>
</dbReference>
<evidence type="ECO:0000313" key="12">
    <source>
        <dbReference type="Proteomes" id="UP000190675"/>
    </source>
</evidence>
<dbReference type="SUPFAM" id="SSF69618">
    <property type="entry name" value="HemD-like"/>
    <property type="match status" value="1"/>
</dbReference>
<dbReference type="RefSeq" id="WP_079565898.1">
    <property type="nucleotide sequence ID" value="NZ_LT670818.1"/>
</dbReference>
<evidence type="ECO:0000256" key="3">
    <source>
        <dbReference type="ARBA" id="ARBA00013109"/>
    </source>
</evidence>
<comment type="catalytic activity">
    <reaction evidence="8 9">
        <text>hydroxymethylbilane = uroporphyrinogen III + H2O</text>
        <dbReference type="Rhea" id="RHEA:18965"/>
        <dbReference type="ChEBI" id="CHEBI:15377"/>
        <dbReference type="ChEBI" id="CHEBI:57308"/>
        <dbReference type="ChEBI" id="CHEBI:57845"/>
        <dbReference type="EC" id="4.2.1.75"/>
    </reaction>
</comment>
<evidence type="ECO:0000259" key="10">
    <source>
        <dbReference type="Pfam" id="PF02602"/>
    </source>
</evidence>
<proteinExistence type="inferred from homology"/>